<feature type="domain" description="DUF2179" evidence="7">
    <location>
        <begin position="233"/>
        <end position="273"/>
    </location>
</feature>
<evidence type="ECO:0000313" key="9">
    <source>
        <dbReference type="Proteomes" id="UP000051789"/>
    </source>
</evidence>
<dbReference type="RefSeq" id="WP_054749580.1">
    <property type="nucleotide sequence ID" value="NZ_AYZK01000001.1"/>
</dbReference>
<evidence type="ECO:0000256" key="4">
    <source>
        <dbReference type="ARBA" id="ARBA00022989"/>
    </source>
</evidence>
<gene>
    <name evidence="8" type="ORF">FD19_GL000610</name>
</gene>
<evidence type="ECO:0000256" key="2">
    <source>
        <dbReference type="ARBA" id="ARBA00022475"/>
    </source>
</evidence>
<dbReference type="PANTHER" id="PTHR33545:SF5">
    <property type="entry name" value="UPF0750 MEMBRANE PROTEIN YITT"/>
    <property type="match status" value="1"/>
</dbReference>
<organism evidence="8 9">
    <name type="scientific">Lacticaseibacillus thailandensis DSM 22698 = JCM 13996</name>
    <dbReference type="NCBI Taxonomy" id="1423810"/>
    <lineage>
        <taxon>Bacteria</taxon>
        <taxon>Bacillati</taxon>
        <taxon>Bacillota</taxon>
        <taxon>Bacilli</taxon>
        <taxon>Lactobacillales</taxon>
        <taxon>Lactobacillaceae</taxon>
        <taxon>Lacticaseibacillus</taxon>
    </lineage>
</organism>
<evidence type="ECO:0000256" key="5">
    <source>
        <dbReference type="ARBA" id="ARBA00023136"/>
    </source>
</evidence>
<keyword evidence="3 6" id="KW-0812">Transmembrane</keyword>
<dbReference type="EMBL" id="AYZK01000001">
    <property type="protein sequence ID" value="KRM88316.1"/>
    <property type="molecule type" value="Genomic_DNA"/>
</dbReference>
<keyword evidence="4 6" id="KW-1133">Transmembrane helix</keyword>
<dbReference type="Pfam" id="PF02588">
    <property type="entry name" value="YitT_membrane"/>
    <property type="match status" value="1"/>
</dbReference>
<keyword evidence="2" id="KW-1003">Cell membrane</keyword>
<comment type="caution">
    <text evidence="8">The sequence shown here is derived from an EMBL/GenBank/DDBJ whole genome shotgun (WGS) entry which is preliminary data.</text>
</comment>
<dbReference type="PANTHER" id="PTHR33545">
    <property type="entry name" value="UPF0750 MEMBRANE PROTEIN YITT-RELATED"/>
    <property type="match status" value="1"/>
</dbReference>
<dbReference type="Pfam" id="PF10035">
    <property type="entry name" value="DUF2179"/>
    <property type="match status" value="1"/>
</dbReference>
<dbReference type="InterPro" id="IPR019264">
    <property type="entry name" value="DUF2179"/>
</dbReference>
<name>A0A0R2CJ71_9LACO</name>
<dbReference type="GO" id="GO:0005886">
    <property type="term" value="C:plasma membrane"/>
    <property type="evidence" value="ECO:0007669"/>
    <property type="project" value="UniProtKB-SubCell"/>
</dbReference>
<accession>A0A0R2CJ71</accession>
<protein>
    <submittedName>
        <fullName evidence="8">Integral membrane protein</fullName>
    </submittedName>
</protein>
<comment type="subcellular location">
    <subcellularLocation>
        <location evidence="1">Cell membrane</location>
        <topology evidence="1">Multi-pass membrane protein</topology>
    </subcellularLocation>
</comment>
<keyword evidence="5 6" id="KW-0472">Membrane</keyword>
<dbReference type="STRING" id="1423810.FD19_GL000610"/>
<feature type="transmembrane region" description="Helical" evidence="6">
    <location>
        <begin position="51"/>
        <end position="74"/>
    </location>
</feature>
<evidence type="ECO:0000256" key="1">
    <source>
        <dbReference type="ARBA" id="ARBA00004651"/>
    </source>
</evidence>
<sequence>MRTIKTNAWYRLGFITVALAVIAVSINLFFAPHGVAAGGSTGLAIILFEVWRVPVALSTMGINVALLILAYFLVDRATSVRILYGSLMLPVIMAVLPITKVVQDKLLAIVVGSILIAIGFAMLYMVDASSGGTTVPPLILKKHFGIRTENSLFVIDVVVSSLNIIVSGWEAFILAAFSLLITRMVMNYIATGLDRKRMLHVVSDRQLPTIMRVITDTYGAAVTTVLVAGDDAGDGRDVLLVVTDQPEYKDVVRLIHSLDVHALIISAEVADVHAGQ</sequence>
<dbReference type="InterPro" id="IPR003740">
    <property type="entry name" value="YitT"/>
</dbReference>
<dbReference type="Proteomes" id="UP000051789">
    <property type="component" value="Unassembled WGS sequence"/>
</dbReference>
<evidence type="ECO:0000256" key="3">
    <source>
        <dbReference type="ARBA" id="ARBA00022692"/>
    </source>
</evidence>
<evidence type="ECO:0000259" key="7">
    <source>
        <dbReference type="Pfam" id="PF10035"/>
    </source>
</evidence>
<proteinExistence type="predicted"/>
<reference evidence="8 9" key="1">
    <citation type="journal article" date="2015" name="Genome Announc.">
        <title>Expanding the biotechnology potential of lactobacilli through comparative genomics of 213 strains and associated genera.</title>
        <authorList>
            <person name="Sun Z."/>
            <person name="Harris H.M."/>
            <person name="McCann A."/>
            <person name="Guo C."/>
            <person name="Argimon S."/>
            <person name="Zhang W."/>
            <person name="Yang X."/>
            <person name="Jeffery I.B."/>
            <person name="Cooney J.C."/>
            <person name="Kagawa T.F."/>
            <person name="Liu W."/>
            <person name="Song Y."/>
            <person name="Salvetti E."/>
            <person name="Wrobel A."/>
            <person name="Rasinkangas P."/>
            <person name="Parkhill J."/>
            <person name="Rea M.C."/>
            <person name="O'Sullivan O."/>
            <person name="Ritari J."/>
            <person name="Douillard F.P."/>
            <person name="Paul Ross R."/>
            <person name="Yang R."/>
            <person name="Briner A.E."/>
            <person name="Felis G.E."/>
            <person name="de Vos W.M."/>
            <person name="Barrangou R."/>
            <person name="Klaenhammer T.R."/>
            <person name="Caufield P.W."/>
            <person name="Cui Y."/>
            <person name="Zhang H."/>
            <person name="O'Toole P.W."/>
        </authorList>
    </citation>
    <scope>NUCLEOTIDE SEQUENCE [LARGE SCALE GENOMIC DNA]</scope>
    <source>
        <strain evidence="8 9">DSM 22698</strain>
    </source>
</reference>
<dbReference type="PIRSF" id="PIRSF006483">
    <property type="entry name" value="Membrane_protein_YitT"/>
    <property type="match status" value="1"/>
</dbReference>
<keyword evidence="9" id="KW-1185">Reference proteome</keyword>
<evidence type="ECO:0000313" key="8">
    <source>
        <dbReference type="EMBL" id="KRM88316.1"/>
    </source>
</evidence>
<evidence type="ECO:0000256" key="6">
    <source>
        <dbReference type="SAM" id="Phobius"/>
    </source>
</evidence>
<dbReference type="InterPro" id="IPR051461">
    <property type="entry name" value="UPF0750_membrane"/>
</dbReference>
<feature type="transmembrane region" description="Helical" evidence="6">
    <location>
        <begin position="106"/>
        <end position="126"/>
    </location>
</feature>
<dbReference type="AlphaFoldDB" id="A0A0R2CJ71"/>
<dbReference type="OrthoDB" id="1758221at2"/>
<dbReference type="PATRIC" id="fig|1423810.4.peg.626"/>
<feature type="transmembrane region" description="Helical" evidence="6">
    <location>
        <begin position="12"/>
        <end position="31"/>
    </location>
</feature>